<feature type="domain" description="GH15-like" evidence="1">
    <location>
        <begin position="66"/>
        <end position="567"/>
    </location>
</feature>
<accession>A0A5B0R171</accession>
<dbReference type="InterPro" id="IPR011613">
    <property type="entry name" value="GH15-like"/>
</dbReference>
<sequence length="582" mass="65166">MPSSQFLSRTENLLGSRLVIAVGSLLAGGALYASSTRVPSAVIKSTLSEPLPDDLEYWIITEKPRALRHLLAAFGPDGSNAPGTVAGVMVASPSRPGSYHDKETENEDYFFHWTRDANLCLQVVIRKLSEAESGVDLQLVSTRPQEAPGIPSLKRALEVIVRESVTFNGQLQQVLNLSGGPLDGGLGEPKFLVDGSRFDGPWRRPQNDGPAIRASAMIQYARHLISRRPNLEQVFDFIAAHLYHRDNPQLQVQLDIDHVCRAWSEPSSDLWEEVEANYGGHFYTLMVQRKSVQDFLDFTRSLPSEKQPSDQEYYFATLAKMDERLEHFWNPEGLPAREGGNTENPNNSFVPFSTKPHILPTLDRVDGQPKPSQVDTAVLLAVNHTAGSNQPHNWIPSSDRVLATLDRLVEVFEQLYPINHSKQGTGIAIGRYPEDEYDGVKSSSVGHPWFLCTHAVAETTYLAISDFRKTVSIPVTRFNLAFFSRFLPELSESFDDQTPLTIDRGTDEYAKLLNGMSKWADRFLVDVTFKYFDSRDGRMSEQIDRNTGQMRGARELTWSYASLLSALDAREGKTPNHDEKKA</sequence>
<name>A0A5B0R171_PUCGR</name>
<dbReference type="Gene3D" id="1.50.10.10">
    <property type="match status" value="1"/>
</dbReference>
<gene>
    <name evidence="2" type="ORF">PGT21_006715</name>
</gene>
<dbReference type="FunFam" id="1.50.10.10:FF:000084">
    <property type="entry name" value="Uncharacterized protein"/>
    <property type="match status" value="1"/>
</dbReference>
<dbReference type="GO" id="GO:0004553">
    <property type="term" value="F:hydrolase activity, hydrolyzing O-glycosyl compounds"/>
    <property type="evidence" value="ECO:0007669"/>
    <property type="project" value="TreeGrafter"/>
</dbReference>
<evidence type="ECO:0000259" key="1">
    <source>
        <dbReference type="Pfam" id="PF00723"/>
    </source>
</evidence>
<dbReference type="Proteomes" id="UP000324748">
    <property type="component" value="Unassembled WGS sequence"/>
</dbReference>
<dbReference type="InterPro" id="IPR008928">
    <property type="entry name" value="6-hairpin_glycosidase_sf"/>
</dbReference>
<reference evidence="2 3" key="1">
    <citation type="submission" date="2019-05" db="EMBL/GenBank/DDBJ databases">
        <title>Emergence of the Ug99 lineage of the wheat stem rust pathogen through somatic hybridization.</title>
        <authorList>
            <person name="Li F."/>
            <person name="Upadhyaya N.M."/>
            <person name="Sperschneider J."/>
            <person name="Matny O."/>
            <person name="Nguyen-Phuc H."/>
            <person name="Mago R."/>
            <person name="Raley C."/>
            <person name="Miller M.E."/>
            <person name="Silverstein K.A.T."/>
            <person name="Henningsen E."/>
            <person name="Hirsch C.D."/>
            <person name="Visser B."/>
            <person name="Pretorius Z.A."/>
            <person name="Steffenson B.J."/>
            <person name="Schwessinger B."/>
            <person name="Dodds P.N."/>
            <person name="Figueroa M."/>
        </authorList>
    </citation>
    <scope>NUCLEOTIDE SEQUENCE [LARGE SCALE GENOMIC DNA]</scope>
    <source>
        <strain evidence="2">21-0</strain>
    </source>
</reference>
<dbReference type="SUPFAM" id="SSF48208">
    <property type="entry name" value="Six-hairpin glycosidases"/>
    <property type="match status" value="1"/>
</dbReference>
<dbReference type="EMBL" id="VSWC01000001">
    <property type="protein sequence ID" value="KAA1118805.1"/>
    <property type="molecule type" value="Genomic_DNA"/>
</dbReference>
<dbReference type="GO" id="GO:0005975">
    <property type="term" value="P:carbohydrate metabolic process"/>
    <property type="evidence" value="ECO:0007669"/>
    <property type="project" value="InterPro"/>
</dbReference>
<dbReference type="OrthoDB" id="6123450at2759"/>
<proteinExistence type="predicted"/>
<dbReference type="PANTHER" id="PTHR31616:SF9">
    <property type="entry name" value="GLUCOAMYLASE, INTRACELLULAR SPORULATION-SPECIFIC"/>
    <property type="match status" value="1"/>
</dbReference>
<organism evidence="2 3">
    <name type="scientific">Puccinia graminis f. sp. tritici</name>
    <dbReference type="NCBI Taxonomy" id="56615"/>
    <lineage>
        <taxon>Eukaryota</taxon>
        <taxon>Fungi</taxon>
        <taxon>Dikarya</taxon>
        <taxon>Basidiomycota</taxon>
        <taxon>Pucciniomycotina</taxon>
        <taxon>Pucciniomycetes</taxon>
        <taxon>Pucciniales</taxon>
        <taxon>Pucciniaceae</taxon>
        <taxon>Puccinia</taxon>
    </lineage>
</organism>
<dbReference type="GO" id="GO:0000324">
    <property type="term" value="C:fungal-type vacuole"/>
    <property type="evidence" value="ECO:0007669"/>
    <property type="project" value="TreeGrafter"/>
</dbReference>
<evidence type="ECO:0000313" key="3">
    <source>
        <dbReference type="Proteomes" id="UP000324748"/>
    </source>
</evidence>
<dbReference type="Pfam" id="PF00723">
    <property type="entry name" value="Glyco_hydro_15"/>
    <property type="match status" value="1"/>
</dbReference>
<dbReference type="AlphaFoldDB" id="A0A5B0R171"/>
<evidence type="ECO:0000313" key="2">
    <source>
        <dbReference type="EMBL" id="KAA1118805.1"/>
    </source>
</evidence>
<dbReference type="InterPro" id="IPR012341">
    <property type="entry name" value="6hp_glycosidase-like_sf"/>
</dbReference>
<protein>
    <recommendedName>
        <fullName evidence="1">GH15-like domain-containing protein</fullName>
    </recommendedName>
</protein>
<keyword evidence="3" id="KW-1185">Reference proteome</keyword>
<comment type="caution">
    <text evidence="2">The sequence shown here is derived from an EMBL/GenBank/DDBJ whole genome shotgun (WGS) entry which is preliminary data.</text>
</comment>
<dbReference type="PANTHER" id="PTHR31616">
    <property type="entry name" value="TREHALASE"/>
    <property type="match status" value="1"/>
</dbReference>